<comment type="caution">
    <text evidence="1">The sequence shown here is derived from an EMBL/GenBank/DDBJ whole genome shotgun (WGS) entry which is preliminary data.</text>
</comment>
<evidence type="ECO:0000313" key="2">
    <source>
        <dbReference type="Proteomes" id="UP001281761"/>
    </source>
</evidence>
<dbReference type="SUPFAM" id="SSF143791">
    <property type="entry name" value="DUSP-like"/>
    <property type="match status" value="1"/>
</dbReference>
<dbReference type="InterPro" id="IPR035927">
    <property type="entry name" value="DUSP-like_sf"/>
</dbReference>
<protein>
    <recommendedName>
        <fullName evidence="3">DUSP domain-containing protein</fullName>
    </recommendedName>
</protein>
<dbReference type="Proteomes" id="UP001281761">
    <property type="component" value="Unassembled WGS sequence"/>
</dbReference>
<sequence>MLYGADTAESDSWCLIDEHWLTKWRQYVHPGSTSPLTGPSTNGRFLDPASNEPRPGMVDLYDYHGISPLRCDPIYTAFSVDKVVYPTVI</sequence>
<evidence type="ECO:0000313" key="1">
    <source>
        <dbReference type="EMBL" id="KAK2960666.1"/>
    </source>
</evidence>
<keyword evidence="2" id="KW-1185">Reference proteome</keyword>
<gene>
    <name evidence="1" type="ORF">BLNAU_4321</name>
</gene>
<reference evidence="1 2" key="1">
    <citation type="journal article" date="2022" name="bioRxiv">
        <title>Genomics of Preaxostyla Flagellates Illuminates Evolutionary Transitions and the Path Towards Mitochondrial Loss.</title>
        <authorList>
            <person name="Novak L.V.F."/>
            <person name="Treitli S.C."/>
            <person name="Pyrih J."/>
            <person name="Halakuc P."/>
            <person name="Pipaliya S.V."/>
            <person name="Vacek V."/>
            <person name="Brzon O."/>
            <person name="Soukal P."/>
            <person name="Eme L."/>
            <person name="Dacks J.B."/>
            <person name="Karnkowska A."/>
            <person name="Elias M."/>
            <person name="Hampl V."/>
        </authorList>
    </citation>
    <scope>NUCLEOTIDE SEQUENCE [LARGE SCALE GENOMIC DNA]</scope>
    <source>
        <strain evidence="1">NAU3</strain>
        <tissue evidence="1">Gut</tissue>
    </source>
</reference>
<name>A0ABQ9YAG8_9EUKA</name>
<organism evidence="1 2">
    <name type="scientific">Blattamonas nauphoetae</name>
    <dbReference type="NCBI Taxonomy" id="2049346"/>
    <lineage>
        <taxon>Eukaryota</taxon>
        <taxon>Metamonada</taxon>
        <taxon>Preaxostyla</taxon>
        <taxon>Oxymonadida</taxon>
        <taxon>Blattamonas</taxon>
    </lineage>
</organism>
<evidence type="ECO:0008006" key="3">
    <source>
        <dbReference type="Google" id="ProtNLM"/>
    </source>
</evidence>
<dbReference type="EMBL" id="JARBJD010000021">
    <property type="protein sequence ID" value="KAK2960666.1"/>
    <property type="molecule type" value="Genomic_DNA"/>
</dbReference>
<accession>A0ABQ9YAG8</accession>
<proteinExistence type="predicted"/>
<dbReference type="Gene3D" id="3.30.2230.10">
    <property type="entry name" value="DUSP-like"/>
    <property type="match status" value="1"/>
</dbReference>